<dbReference type="Gene3D" id="1.25.10.10">
    <property type="entry name" value="Leucine-rich Repeat Variant"/>
    <property type="match status" value="1"/>
</dbReference>
<dbReference type="EMBL" id="JARYMX010000005">
    <property type="protein sequence ID" value="KAJ9549220.1"/>
    <property type="molecule type" value="Genomic_DNA"/>
</dbReference>
<dbReference type="PANTHER" id="PTHR35549">
    <property type="entry name" value="OS04G0584500 PROTEIN"/>
    <property type="match status" value="1"/>
</dbReference>
<dbReference type="PANTHER" id="PTHR35549:SF1">
    <property type="entry name" value="OS04G0584500 PROTEIN"/>
    <property type="match status" value="1"/>
</dbReference>
<evidence type="ECO:0000259" key="6">
    <source>
        <dbReference type="PROSITE" id="PS51698"/>
    </source>
</evidence>
<gene>
    <name evidence="7" type="ORF">OSB04_021763</name>
</gene>
<proteinExistence type="predicted"/>
<feature type="compositionally biased region" description="Basic and acidic residues" evidence="5">
    <location>
        <begin position="72"/>
        <end position="96"/>
    </location>
</feature>
<evidence type="ECO:0000256" key="2">
    <source>
        <dbReference type="ARBA" id="ARBA00004906"/>
    </source>
</evidence>
<feature type="region of interest" description="Disordered" evidence="5">
    <location>
        <begin position="167"/>
        <end position="186"/>
    </location>
</feature>
<evidence type="ECO:0000313" key="7">
    <source>
        <dbReference type="EMBL" id="KAJ9549220.1"/>
    </source>
</evidence>
<evidence type="ECO:0000256" key="5">
    <source>
        <dbReference type="SAM" id="MobiDB-lite"/>
    </source>
</evidence>
<name>A0AA38T6U5_9ASTR</name>
<dbReference type="Pfam" id="PF23628">
    <property type="entry name" value="ARM_LIN_C"/>
    <property type="match status" value="1"/>
</dbReference>
<dbReference type="Proteomes" id="UP001172457">
    <property type="component" value="Chromosome 5"/>
</dbReference>
<accession>A0AA38T6U5</accession>
<feature type="region of interest" description="Disordered" evidence="5">
    <location>
        <begin position="72"/>
        <end position="121"/>
    </location>
</feature>
<dbReference type="InterPro" id="IPR055566">
    <property type="entry name" value="ARM_LIN"/>
</dbReference>
<dbReference type="SUPFAM" id="SSF57850">
    <property type="entry name" value="RING/U-box"/>
    <property type="match status" value="1"/>
</dbReference>
<keyword evidence="8" id="KW-1185">Reference proteome</keyword>
<dbReference type="Gene3D" id="3.30.40.10">
    <property type="entry name" value="Zinc/RING finger domain, C3HC4 (zinc finger)"/>
    <property type="match status" value="1"/>
</dbReference>
<dbReference type="Pfam" id="PF04564">
    <property type="entry name" value="U-box"/>
    <property type="match status" value="1"/>
</dbReference>
<comment type="catalytic activity">
    <reaction evidence="1">
        <text>S-ubiquitinyl-[E2 ubiquitin-conjugating enzyme]-L-cysteine + [acceptor protein]-L-lysine = [E2 ubiquitin-conjugating enzyme]-L-cysteine + N(6)-ubiquitinyl-[acceptor protein]-L-lysine.</text>
        <dbReference type="EC" id="2.3.2.27"/>
    </reaction>
</comment>
<evidence type="ECO:0000256" key="3">
    <source>
        <dbReference type="ARBA" id="ARBA00012483"/>
    </source>
</evidence>
<dbReference type="PROSITE" id="PS51698">
    <property type="entry name" value="U_BOX"/>
    <property type="match status" value="1"/>
</dbReference>
<protein>
    <recommendedName>
        <fullName evidence="3">RING-type E3 ubiquitin transferase</fullName>
        <ecNumber evidence="3">2.3.2.27</ecNumber>
    </recommendedName>
</protein>
<dbReference type="AlphaFoldDB" id="A0AA38T6U5"/>
<dbReference type="GO" id="GO:0061630">
    <property type="term" value="F:ubiquitin protein ligase activity"/>
    <property type="evidence" value="ECO:0007669"/>
    <property type="project" value="UniProtKB-EC"/>
</dbReference>
<comment type="pathway">
    <text evidence="2">Protein modification; protein ubiquitination.</text>
</comment>
<dbReference type="EC" id="2.3.2.27" evidence="3"/>
<reference evidence="7" key="1">
    <citation type="submission" date="2023-03" db="EMBL/GenBank/DDBJ databases">
        <title>Chromosome-scale reference genome and RAD-based genetic map of yellow starthistle (Centaurea solstitialis) reveal putative structural variation and QTLs associated with invader traits.</title>
        <authorList>
            <person name="Reatini B."/>
            <person name="Cang F.A."/>
            <person name="Jiang Q."/>
            <person name="Mckibben M.T.W."/>
            <person name="Barker M.S."/>
            <person name="Rieseberg L.H."/>
            <person name="Dlugosch K.M."/>
        </authorList>
    </citation>
    <scope>NUCLEOTIDE SEQUENCE</scope>
    <source>
        <strain evidence="7">CAN-66</strain>
        <tissue evidence="7">Leaf</tissue>
    </source>
</reference>
<dbReference type="Pfam" id="PF23568">
    <property type="entry name" value="ARM_LIN"/>
    <property type="match status" value="1"/>
</dbReference>
<dbReference type="GO" id="GO:0016567">
    <property type="term" value="P:protein ubiquitination"/>
    <property type="evidence" value="ECO:0007669"/>
    <property type="project" value="InterPro"/>
</dbReference>
<comment type="caution">
    <text evidence="7">The sequence shown here is derived from an EMBL/GenBank/DDBJ whole genome shotgun (WGS) entry which is preliminary data.</text>
</comment>
<dbReference type="InterPro" id="IPR056512">
    <property type="entry name" value="LIN_N"/>
</dbReference>
<dbReference type="InterPro" id="IPR003613">
    <property type="entry name" value="Ubox_domain"/>
</dbReference>
<evidence type="ECO:0000256" key="4">
    <source>
        <dbReference type="ARBA" id="ARBA00022679"/>
    </source>
</evidence>
<feature type="domain" description="U-box" evidence="6">
    <location>
        <begin position="642"/>
        <end position="717"/>
    </location>
</feature>
<dbReference type="InterPro" id="IPR045210">
    <property type="entry name" value="RING-Ubox_PUB"/>
</dbReference>
<dbReference type="CDD" id="cd16664">
    <property type="entry name" value="RING-Ubox_PUB"/>
    <property type="match status" value="1"/>
</dbReference>
<sequence>MAMSLEDLLEEEGFKGRRSKTISRASSGFISARIPTYPARNELKPGASVRLKKTERAYSDANRYDLSVESTLTDRGKGRRSVDVAGRRSVDVAKREKNVRRSTNDTRERHNRSGSQDIGSSIETSKQFSFDEIVESKEGVGGVKNGVQDKRKQKDVYLNGVKQPVLSSSRSSISTQNRGDSRYSRARESVDIEQPVAELALDKLAIKAIISILSDHTKRIIKDQDFRISLRHNCLAMLNFTELEENLISEGKVVSSLKQAIETAERATEENVDAKVLKKAALQLSVITGLNINGLKDGFTSGISNSMLSACGHLYLSVIYQLQKKELVAARHLLQVFCDSPLSARMTLVPELWDHIFHPHLMHLEQWYKQEVDSMGDDPSNIKLKKLKKLYEEIVDDGTYQFALYYKDWLTDGVEAPSIPSIHVPSVSFQGISQEGILGRALDFSSPVNAFLPQHNMVCKKLNGFECMCKSAAAAEVEDHHSAQRADDGRHSYDGGLVEDKMTVTHCLEENKHDDLVFKQYGESNEQDGLVAQEALELHRANALGKFRNAIMWPEGLRSTNTLQALPIAKVNELTLNMLAKSVFELQQTEKTACLPHCNDAPDPDFLQIKTRTMGEGWEIKTTLRNLHEKHIGGGRGLFLCVIPQDYLCPLTGFLFKDPVTLENGQTYERVAIAEWFSKGNKTCPVTREMLECHNVPHTNLILNRVIDRWKADHSRNILASACQVAGSSWEQKFKDEAAIFILEQLLTRKIQEFAKHLMALGGLRFLIRRFKYGDLDEKTCAAALLSRCIKADSGCRINVAETIEKRCLLDLLNCKGVKSRTNAVMLLFELVCLNRRKDVRFFLGGLQKGDITSSMQILLVFLQGCSPEQKPLVAVLLLHLDLMVDQQKHSIYREQAVDTITSALDTSFSDEKVQVACCRALLILGGHISISGKVMTEDWNLKKAGFLDGPELEVQEDGVAVKDNILPELKEEEEAVREWLMMLSTSLLGDGKKSFLDSLSRCLSSGHRDMRRVCLTTMAWLSSALTSLANSQFQLSAFSIVINQLKENLKAGEGVEHRILATMSLLNFSKIPECRDLLMTIAVKIAEPLRDLCEVTWMAKELYALISQQDS</sequence>
<dbReference type="InterPro" id="IPR016024">
    <property type="entry name" value="ARM-type_fold"/>
</dbReference>
<dbReference type="SUPFAM" id="SSF48371">
    <property type="entry name" value="ARM repeat"/>
    <property type="match status" value="1"/>
</dbReference>
<keyword evidence="4" id="KW-0808">Transferase</keyword>
<dbReference type="SMART" id="SM00504">
    <property type="entry name" value="Ubox"/>
    <property type="match status" value="1"/>
</dbReference>
<dbReference type="InterPro" id="IPR013083">
    <property type="entry name" value="Znf_RING/FYVE/PHD"/>
</dbReference>
<evidence type="ECO:0000313" key="8">
    <source>
        <dbReference type="Proteomes" id="UP001172457"/>
    </source>
</evidence>
<organism evidence="7 8">
    <name type="scientific">Centaurea solstitialis</name>
    <name type="common">yellow star-thistle</name>
    <dbReference type="NCBI Taxonomy" id="347529"/>
    <lineage>
        <taxon>Eukaryota</taxon>
        <taxon>Viridiplantae</taxon>
        <taxon>Streptophyta</taxon>
        <taxon>Embryophyta</taxon>
        <taxon>Tracheophyta</taxon>
        <taxon>Spermatophyta</taxon>
        <taxon>Magnoliopsida</taxon>
        <taxon>eudicotyledons</taxon>
        <taxon>Gunneridae</taxon>
        <taxon>Pentapetalae</taxon>
        <taxon>asterids</taxon>
        <taxon>campanulids</taxon>
        <taxon>Asterales</taxon>
        <taxon>Asteraceae</taxon>
        <taxon>Carduoideae</taxon>
        <taxon>Cardueae</taxon>
        <taxon>Centaureinae</taxon>
        <taxon>Centaurea</taxon>
    </lineage>
</organism>
<dbReference type="InterPro" id="IPR011989">
    <property type="entry name" value="ARM-like"/>
</dbReference>
<evidence type="ECO:0000256" key="1">
    <source>
        <dbReference type="ARBA" id="ARBA00000900"/>
    </source>
</evidence>